<evidence type="ECO:0000256" key="1">
    <source>
        <dbReference type="SAM" id="MobiDB-lite"/>
    </source>
</evidence>
<dbReference type="PANTHER" id="PTHR31973:SF187">
    <property type="entry name" value="MUTATOR TRANSPOSASE MUDRA PROTEIN"/>
    <property type="match status" value="1"/>
</dbReference>
<keyword evidence="3" id="KW-1185">Reference proteome</keyword>
<feature type="region of interest" description="Disordered" evidence="1">
    <location>
        <begin position="268"/>
        <end position="343"/>
    </location>
</feature>
<protein>
    <recommendedName>
        <fullName evidence="4">Transposase MuDR plant domain-containing protein</fullName>
    </recommendedName>
</protein>
<sequence length="617" mass="69114">MTQNNENDERDETDENDEMGDTMSNSSDFNSGKDSDDENGEKYPVFSEQDSYDPKFVVGLCFSNKKRIQAVKGCQWRIHALKVGNESSYQIREYHSKHNCGGVYHVKNCNSAWIGKKFEDLFRTDPNRNVDGFRQDVIKTINIHVSQNQAYRAKWAALKNIEVNEIDQYGLLWDYAKELRSSKPGSTVIMSMSGAGVFGKFYVCFKGLKDRFLVGCRTFIGVDGCHLQEPNGGEGDKRRNKKVLKQIGETKRVYAPCIYPVNGPDEWKETGQVPPIPPNLGRGVGRPPRARSYCGESSHNKKGCQKRKDAEAAESEEANDHVADEGSSEPVAEAVNEYEPSTEHNCGLGDDWGVDWDEIFTQVSNMEVIGVFESQPSVHLLSEIATETQQESTKFTARKRTISNNTQDVYYSLNKAKESAIEDIVTSVTEIENQTFKGRVLARKNTRSRTLQELKQFAEKGKCKGVNWRASRSKIIFKHPSSTKQSVAQSRSSTPSNATRGTSPTTSYVFGPVRTPKFGPSTNQTPSSSRVATAAPRPPNLPSTKQAKGVKITESVFSEDHPRVCVSLTTRKREPLPPPYKVIEKEGKRFGTMKNLTTVLDIRKGENLEKNKGKKKM</sequence>
<feature type="compositionally biased region" description="Acidic residues" evidence="1">
    <location>
        <begin position="1"/>
        <end position="20"/>
    </location>
</feature>
<evidence type="ECO:0000313" key="3">
    <source>
        <dbReference type="Proteomes" id="UP000826271"/>
    </source>
</evidence>
<feature type="compositionally biased region" description="Polar residues" evidence="1">
    <location>
        <begin position="22"/>
        <end position="32"/>
    </location>
</feature>
<feature type="region of interest" description="Disordered" evidence="1">
    <location>
        <begin position="1"/>
        <end position="47"/>
    </location>
</feature>
<organism evidence="2 3">
    <name type="scientific">Buddleja alternifolia</name>
    <dbReference type="NCBI Taxonomy" id="168488"/>
    <lineage>
        <taxon>Eukaryota</taxon>
        <taxon>Viridiplantae</taxon>
        <taxon>Streptophyta</taxon>
        <taxon>Embryophyta</taxon>
        <taxon>Tracheophyta</taxon>
        <taxon>Spermatophyta</taxon>
        <taxon>Magnoliopsida</taxon>
        <taxon>eudicotyledons</taxon>
        <taxon>Gunneridae</taxon>
        <taxon>Pentapetalae</taxon>
        <taxon>asterids</taxon>
        <taxon>lamiids</taxon>
        <taxon>Lamiales</taxon>
        <taxon>Scrophulariaceae</taxon>
        <taxon>Buddlejeae</taxon>
        <taxon>Buddleja</taxon>
    </lineage>
</organism>
<feature type="compositionally biased region" description="Polar residues" evidence="1">
    <location>
        <begin position="520"/>
        <end position="531"/>
    </location>
</feature>
<dbReference type="EMBL" id="WHWC01000006">
    <property type="protein sequence ID" value="KAG8380581.1"/>
    <property type="molecule type" value="Genomic_DNA"/>
</dbReference>
<dbReference type="PANTHER" id="PTHR31973">
    <property type="entry name" value="POLYPROTEIN, PUTATIVE-RELATED"/>
    <property type="match status" value="1"/>
</dbReference>
<feature type="region of interest" description="Disordered" evidence="1">
    <location>
        <begin position="477"/>
        <end position="547"/>
    </location>
</feature>
<dbReference type="Proteomes" id="UP000826271">
    <property type="component" value="Unassembled WGS sequence"/>
</dbReference>
<gene>
    <name evidence="2" type="ORF">BUALT_Bualt06G0030400</name>
</gene>
<reference evidence="2" key="1">
    <citation type="submission" date="2019-10" db="EMBL/GenBank/DDBJ databases">
        <authorList>
            <person name="Zhang R."/>
            <person name="Pan Y."/>
            <person name="Wang J."/>
            <person name="Ma R."/>
            <person name="Yu S."/>
        </authorList>
    </citation>
    <scope>NUCLEOTIDE SEQUENCE</scope>
    <source>
        <strain evidence="2">LA-IB0</strain>
        <tissue evidence="2">Leaf</tissue>
    </source>
</reference>
<accession>A0AAV6XJ84</accession>
<evidence type="ECO:0008006" key="4">
    <source>
        <dbReference type="Google" id="ProtNLM"/>
    </source>
</evidence>
<feature type="compositionally biased region" description="Polar residues" evidence="1">
    <location>
        <begin position="480"/>
        <end position="508"/>
    </location>
</feature>
<evidence type="ECO:0000313" key="2">
    <source>
        <dbReference type="EMBL" id="KAG8380581.1"/>
    </source>
</evidence>
<comment type="caution">
    <text evidence="2">The sequence shown here is derived from an EMBL/GenBank/DDBJ whole genome shotgun (WGS) entry which is preliminary data.</text>
</comment>
<dbReference type="AlphaFoldDB" id="A0AAV6XJ84"/>
<proteinExistence type="predicted"/>
<name>A0AAV6XJ84_9LAMI</name>